<keyword evidence="1" id="KW-0812">Transmembrane</keyword>
<feature type="transmembrane region" description="Helical" evidence="1">
    <location>
        <begin position="23"/>
        <end position="41"/>
    </location>
</feature>
<protein>
    <submittedName>
        <fullName evidence="2">SFRICE_017351</fullName>
    </submittedName>
</protein>
<keyword evidence="1" id="KW-1133">Transmembrane helix</keyword>
<sequence length="103" mass="12119">MLNVNAGCWYGLFLDAYTYSTKYLIFTVTVIITSIFFVWIYEKPSFYRLLFKISKHSTIVSPIESCEEIDSEYHNSTLFDDELTTNQERKKDSEVEPESRPSH</sequence>
<evidence type="ECO:0000256" key="1">
    <source>
        <dbReference type="SAM" id="Phobius"/>
    </source>
</evidence>
<name>A0A2H1VX85_SPOFR</name>
<dbReference type="AlphaFoldDB" id="A0A2H1VX85"/>
<organism evidence="2">
    <name type="scientific">Spodoptera frugiperda</name>
    <name type="common">Fall armyworm</name>
    <dbReference type="NCBI Taxonomy" id="7108"/>
    <lineage>
        <taxon>Eukaryota</taxon>
        <taxon>Metazoa</taxon>
        <taxon>Ecdysozoa</taxon>
        <taxon>Arthropoda</taxon>
        <taxon>Hexapoda</taxon>
        <taxon>Insecta</taxon>
        <taxon>Pterygota</taxon>
        <taxon>Neoptera</taxon>
        <taxon>Endopterygota</taxon>
        <taxon>Lepidoptera</taxon>
        <taxon>Glossata</taxon>
        <taxon>Ditrysia</taxon>
        <taxon>Noctuoidea</taxon>
        <taxon>Noctuidae</taxon>
        <taxon>Amphipyrinae</taxon>
        <taxon>Spodoptera</taxon>
    </lineage>
</organism>
<keyword evidence="1" id="KW-0472">Membrane</keyword>
<proteinExistence type="predicted"/>
<dbReference type="EMBL" id="ODYU01005003">
    <property type="protein sequence ID" value="SOQ45451.1"/>
    <property type="molecule type" value="Genomic_DNA"/>
</dbReference>
<evidence type="ECO:0000313" key="2">
    <source>
        <dbReference type="EMBL" id="SOQ45451.1"/>
    </source>
</evidence>
<reference evidence="2" key="1">
    <citation type="submission" date="2016-07" db="EMBL/GenBank/DDBJ databases">
        <authorList>
            <person name="Bretaudeau A."/>
        </authorList>
    </citation>
    <scope>NUCLEOTIDE SEQUENCE</scope>
    <source>
        <strain evidence="2">Rice</strain>
        <tissue evidence="2">Whole body</tissue>
    </source>
</reference>
<gene>
    <name evidence="2" type="ORF">SFRICE_017351</name>
</gene>
<accession>A0A2H1VX85</accession>